<keyword evidence="2" id="KW-0813">Transport</keyword>
<dbReference type="SUPFAM" id="SSF53850">
    <property type="entry name" value="Periplasmic binding protein-like II"/>
    <property type="match status" value="1"/>
</dbReference>
<dbReference type="InterPro" id="IPR006059">
    <property type="entry name" value="SBP"/>
</dbReference>
<dbReference type="GO" id="GO:0015768">
    <property type="term" value="P:maltose transport"/>
    <property type="evidence" value="ECO:0007669"/>
    <property type="project" value="TreeGrafter"/>
</dbReference>
<dbReference type="PANTHER" id="PTHR30061">
    <property type="entry name" value="MALTOSE-BINDING PERIPLASMIC PROTEIN"/>
    <property type="match status" value="1"/>
</dbReference>
<dbReference type="GO" id="GO:0042956">
    <property type="term" value="P:maltodextrin transmembrane transport"/>
    <property type="evidence" value="ECO:0007669"/>
    <property type="project" value="TreeGrafter"/>
</dbReference>
<evidence type="ECO:0000313" key="4">
    <source>
        <dbReference type="EMBL" id="BDR55473.1"/>
    </source>
</evidence>
<evidence type="ECO:0000256" key="1">
    <source>
        <dbReference type="ARBA" id="ARBA00008520"/>
    </source>
</evidence>
<gene>
    <name evidence="4" type="ORF">KIMC2_00350</name>
</gene>
<dbReference type="PANTHER" id="PTHR30061:SF50">
    <property type="entry name" value="MALTOSE_MALTODEXTRIN-BINDING PERIPLASMIC PROTEIN"/>
    <property type="match status" value="1"/>
</dbReference>
<organism evidence="4 5">
    <name type="scientific">Xylocopilactobacillus apis</name>
    <dbReference type="NCBI Taxonomy" id="2932183"/>
    <lineage>
        <taxon>Bacteria</taxon>
        <taxon>Bacillati</taxon>
        <taxon>Bacillota</taxon>
        <taxon>Bacilli</taxon>
        <taxon>Lactobacillales</taxon>
        <taxon>Lactobacillaceae</taxon>
        <taxon>Xylocopilactobacillus</taxon>
    </lineage>
</organism>
<dbReference type="Pfam" id="PF13416">
    <property type="entry name" value="SBP_bac_8"/>
    <property type="match status" value="1"/>
</dbReference>
<evidence type="ECO:0000256" key="2">
    <source>
        <dbReference type="ARBA" id="ARBA00022448"/>
    </source>
</evidence>
<proteinExistence type="inferred from homology"/>
<dbReference type="PROSITE" id="PS51257">
    <property type="entry name" value="PROKAR_LIPOPROTEIN"/>
    <property type="match status" value="1"/>
</dbReference>
<evidence type="ECO:0000313" key="5">
    <source>
        <dbReference type="Proteomes" id="UP001321804"/>
    </source>
</evidence>
<dbReference type="RefSeq" id="WP_317696804.1">
    <property type="nucleotide sequence ID" value="NZ_AP026801.1"/>
</dbReference>
<sequence>MFRLKKSWRRWFTVAAIFSLLFIFVGCSKSSSSKSDSSSASKDATSSKKVQIVFWHRMTGTWKTSLDKVIDDFNKSQDKYEVKGITQGSIDQLKQKVMAAARSKTLPTITQLPYTSIPDYITQGLLEKVSFTADQKSDMYPAILSSTEYKGDNYSVPFADSTQLLFINDQLAKKYNLKTPTSWDDLKTIGAQLKKDGVYAMSLDQSYDMVLESMANEAGYPFVTKNGKANLSKPEVIDAAKTILDLKKEGFLKTAEEDQYGSVAMLNNKAVYGIGSSANIGEFTNRAKKGQTFSTAAIPAYKGKNGDVISANNLVLFKSSSADQKKGAKAFFNYMLKPEVAAYWAKKSGYVPTTKSAMKEKVYQDYVAANPSYKAVEESIESAYASNQFAGYDNFRTKMLSAVDSTLTTNTTAQKAFTSLQKDTEDILKQNK</sequence>
<keyword evidence="5" id="KW-1185">Reference proteome</keyword>
<protein>
    <submittedName>
        <fullName evidence="4">ABC transporter substrate-binding protein</fullName>
    </submittedName>
</protein>
<accession>A0AAU9DPM8</accession>
<dbReference type="Proteomes" id="UP001321804">
    <property type="component" value="Chromosome"/>
</dbReference>
<dbReference type="GO" id="GO:1901982">
    <property type="term" value="F:maltose binding"/>
    <property type="evidence" value="ECO:0007669"/>
    <property type="project" value="TreeGrafter"/>
</dbReference>
<reference evidence="4 5" key="1">
    <citation type="journal article" date="2023" name="Microbiol. Spectr.">
        <title>Symbiosis of Carpenter Bees with Uncharacterized Lactic Acid Bacteria Showing NAD Auxotrophy.</title>
        <authorList>
            <person name="Kawasaki S."/>
            <person name="Ozawa K."/>
            <person name="Mori T."/>
            <person name="Yamamoto A."/>
            <person name="Ito M."/>
            <person name="Ohkuma M."/>
            <person name="Sakamoto M."/>
            <person name="Matsutani M."/>
        </authorList>
    </citation>
    <scope>NUCLEOTIDE SEQUENCE [LARGE SCALE GENOMIC DNA]</scope>
    <source>
        <strain evidence="4 5">KimC2</strain>
    </source>
</reference>
<keyword evidence="3" id="KW-0732">Signal</keyword>
<comment type="similarity">
    <text evidence="1">Belongs to the bacterial solute-binding protein 1 family.</text>
</comment>
<dbReference type="GO" id="GO:0055052">
    <property type="term" value="C:ATP-binding cassette (ABC) transporter complex, substrate-binding subunit-containing"/>
    <property type="evidence" value="ECO:0007669"/>
    <property type="project" value="TreeGrafter"/>
</dbReference>
<dbReference type="KEGG" id="xak:KIMC2_00350"/>
<dbReference type="Gene3D" id="3.40.190.10">
    <property type="entry name" value="Periplasmic binding protein-like II"/>
    <property type="match status" value="2"/>
</dbReference>
<name>A0AAU9DPM8_9LACO</name>
<dbReference type="AlphaFoldDB" id="A0AAU9DPM8"/>
<dbReference type="EMBL" id="AP026801">
    <property type="protein sequence ID" value="BDR55473.1"/>
    <property type="molecule type" value="Genomic_DNA"/>
</dbReference>
<evidence type="ECO:0000256" key="3">
    <source>
        <dbReference type="ARBA" id="ARBA00022729"/>
    </source>
</evidence>